<dbReference type="EMBL" id="BAABAF010000009">
    <property type="protein sequence ID" value="GAA3773836.1"/>
    <property type="molecule type" value="Genomic_DNA"/>
</dbReference>
<organism evidence="1 2">
    <name type="scientific">Microbacterium kribbense</name>
    <dbReference type="NCBI Taxonomy" id="433645"/>
    <lineage>
        <taxon>Bacteria</taxon>
        <taxon>Bacillati</taxon>
        <taxon>Actinomycetota</taxon>
        <taxon>Actinomycetes</taxon>
        <taxon>Micrococcales</taxon>
        <taxon>Microbacteriaceae</taxon>
        <taxon>Microbacterium</taxon>
    </lineage>
</organism>
<dbReference type="Proteomes" id="UP001500540">
    <property type="component" value="Unassembled WGS sequence"/>
</dbReference>
<sequence>MPTPAADTAVVAPLLISLAGVAELAGVQRAVASMWRTRARKTDAPFPPAVAQQRGRNMFDAHAVARWLVETGHGHNPDAVADAAAFADGVAIDFSDAADVAELEALIALRAQSGATLADASRDDLRALAAAADPDDSQLRSEIERHLTRDAVWTGYADQLIDAAYSADAALARIQRRAAHSQRAHGSAGALDRDARDLVAALVQALVAQAARTPAVCIAPGVDAALFDTVTRTAGDEVDIAWDDGFAARALRRAKACRGIPIDVGGRTGTAVVLARMPVVAGASVASMLTTVDELGLSLEHDDLAVVVGPARALVDALPTAHGAARADTLRTGRVRAIVRLDAGHVTSASREALALWVFGPGTDIALGDRVIALADLTGMVLTPATVADLISDILANLGGPVAARAHAFRFARLQRTSSVLARSGALVVDAPRRGATPASASRELPALLDAAIAAAAGDAPALAVAVTPQALAEPKTMTVDAAVSNGHARVLPGTRIGADEFGDTGLAVVTIDDLDDAAQIGAHRIDHLAFAAAHPRAQLTRPGDVVFRTAPTPRAWVDAEGSRVVAYPARVLRIAPADPGGLVPDLVAADIRTGVAGPGAWRRWRIRVVDPAQLRPLRAALAAASITRRELQQRIARLDQVTDLLADAVAARAVTISNDRPTR</sequence>
<evidence type="ECO:0000313" key="1">
    <source>
        <dbReference type="EMBL" id="GAA3773836.1"/>
    </source>
</evidence>
<gene>
    <name evidence="1" type="ORF">GCM10022240_27130</name>
</gene>
<protein>
    <submittedName>
        <fullName evidence="1">Uncharacterized protein</fullName>
    </submittedName>
</protein>
<dbReference type="RefSeq" id="WP_344784529.1">
    <property type="nucleotide sequence ID" value="NZ_BAABAF010000009.1"/>
</dbReference>
<proteinExistence type="predicted"/>
<comment type="caution">
    <text evidence="1">The sequence shown here is derived from an EMBL/GenBank/DDBJ whole genome shotgun (WGS) entry which is preliminary data.</text>
</comment>
<accession>A0ABP7GS63</accession>
<name>A0ABP7GS63_9MICO</name>
<reference evidence="2" key="1">
    <citation type="journal article" date="2019" name="Int. J. Syst. Evol. Microbiol.">
        <title>The Global Catalogue of Microorganisms (GCM) 10K type strain sequencing project: providing services to taxonomists for standard genome sequencing and annotation.</title>
        <authorList>
            <consortium name="The Broad Institute Genomics Platform"/>
            <consortium name="The Broad Institute Genome Sequencing Center for Infectious Disease"/>
            <person name="Wu L."/>
            <person name="Ma J."/>
        </authorList>
    </citation>
    <scope>NUCLEOTIDE SEQUENCE [LARGE SCALE GENOMIC DNA]</scope>
    <source>
        <strain evidence="2">JCM 16950</strain>
    </source>
</reference>
<keyword evidence="2" id="KW-1185">Reference proteome</keyword>
<evidence type="ECO:0000313" key="2">
    <source>
        <dbReference type="Proteomes" id="UP001500540"/>
    </source>
</evidence>